<dbReference type="Pfam" id="PF00856">
    <property type="entry name" value="SET"/>
    <property type="match status" value="1"/>
</dbReference>
<feature type="compositionally biased region" description="Basic and acidic residues" evidence="1">
    <location>
        <begin position="258"/>
        <end position="267"/>
    </location>
</feature>
<keyword evidence="2" id="KW-0472">Membrane</keyword>
<dbReference type="Gene3D" id="2.170.270.10">
    <property type="entry name" value="SET domain"/>
    <property type="match status" value="1"/>
</dbReference>
<evidence type="ECO:0000313" key="5">
    <source>
        <dbReference type="Proteomes" id="UP000186817"/>
    </source>
</evidence>
<keyword evidence="2" id="KW-0812">Transmembrane</keyword>
<evidence type="ECO:0000259" key="3">
    <source>
        <dbReference type="Pfam" id="PF00856"/>
    </source>
</evidence>
<sequence>MCRRLTDLSQLSWWNRESDGFWGDPELCGGEDAAAGSPSELAMLTAEHLGEPALAHRIDEVAARVARNGFQVVDLESRPPAAGDALFHQVSFCNHCCAGLSNATWTWSASKGLVLRATRAVSSGEELTISYIGKPWCDLARPARRRYLKQNFNFVCLCKACVNPDAATGVAPALQAPKANKLQGLLLKWLTEAPAEIVEQRPFQFLQCYALSSGLRNAAITAGSVGLAASADWALRGQLQDAAKSLAVKAVNLESEEWEKRKGSEARGRKKATQRRRATRYATQEPPPGPPAGTPRQAVAVAFVAFAFGLLGLGAFFGLRLGLGLRGPRPSSETDGEAFGKGLFSVGGVEVRPPLDGLIFKGEVDNLHIVAGYTEFAHVNCFLSLNGSMGVEKLRRVIRLLLMCMAGSQAFTGYFPFQCWLRANIAKDGA</sequence>
<dbReference type="GO" id="GO:0032259">
    <property type="term" value="P:methylation"/>
    <property type="evidence" value="ECO:0007669"/>
    <property type="project" value="UniProtKB-KW"/>
</dbReference>
<feature type="domain" description="SET" evidence="3">
    <location>
        <begin position="86"/>
        <end position="131"/>
    </location>
</feature>
<dbReference type="OrthoDB" id="443442at2759"/>
<dbReference type="InterPro" id="IPR001214">
    <property type="entry name" value="SET_dom"/>
</dbReference>
<keyword evidence="2" id="KW-1133">Transmembrane helix</keyword>
<dbReference type="GO" id="GO:0005634">
    <property type="term" value="C:nucleus"/>
    <property type="evidence" value="ECO:0007669"/>
    <property type="project" value="TreeGrafter"/>
</dbReference>
<feature type="transmembrane region" description="Helical" evidence="2">
    <location>
        <begin position="298"/>
        <end position="319"/>
    </location>
</feature>
<feature type="compositionally biased region" description="Basic residues" evidence="1">
    <location>
        <begin position="268"/>
        <end position="279"/>
    </location>
</feature>
<dbReference type="PANTHER" id="PTHR12197:SF251">
    <property type="entry name" value="EG:BACR7C10.4 PROTEIN"/>
    <property type="match status" value="1"/>
</dbReference>
<keyword evidence="4" id="KW-0489">Methyltransferase</keyword>
<feature type="region of interest" description="Disordered" evidence="1">
    <location>
        <begin position="258"/>
        <end position="294"/>
    </location>
</feature>
<dbReference type="Proteomes" id="UP000186817">
    <property type="component" value="Unassembled WGS sequence"/>
</dbReference>
<dbReference type="GO" id="GO:0008168">
    <property type="term" value="F:methyltransferase activity"/>
    <property type="evidence" value="ECO:0007669"/>
    <property type="project" value="UniProtKB-KW"/>
</dbReference>
<keyword evidence="4" id="KW-0808">Transferase</keyword>
<organism evidence="4 5">
    <name type="scientific">Symbiodinium microadriaticum</name>
    <name type="common">Dinoflagellate</name>
    <name type="synonym">Zooxanthella microadriatica</name>
    <dbReference type="NCBI Taxonomy" id="2951"/>
    <lineage>
        <taxon>Eukaryota</taxon>
        <taxon>Sar</taxon>
        <taxon>Alveolata</taxon>
        <taxon>Dinophyceae</taxon>
        <taxon>Suessiales</taxon>
        <taxon>Symbiodiniaceae</taxon>
        <taxon>Symbiodinium</taxon>
    </lineage>
</organism>
<keyword evidence="5" id="KW-1185">Reference proteome</keyword>
<dbReference type="PANTHER" id="PTHR12197">
    <property type="entry name" value="HISTONE-LYSINE N-METHYLTRANSFERASE SMYD"/>
    <property type="match status" value="1"/>
</dbReference>
<comment type="caution">
    <text evidence="4">The sequence shown here is derived from an EMBL/GenBank/DDBJ whole genome shotgun (WGS) entry which is preliminary data.</text>
</comment>
<dbReference type="CDD" id="cd20071">
    <property type="entry name" value="SET_SMYD"/>
    <property type="match status" value="1"/>
</dbReference>
<dbReference type="SUPFAM" id="SSF82199">
    <property type="entry name" value="SET domain"/>
    <property type="match status" value="1"/>
</dbReference>
<dbReference type="InterPro" id="IPR046341">
    <property type="entry name" value="SET_dom_sf"/>
</dbReference>
<evidence type="ECO:0000313" key="4">
    <source>
        <dbReference type="EMBL" id="OLP84388.1"/>
    </source>
</evidence>
<proteinExistence type="predicted"/>
<name>A0A1Q9CN85_SYMMI</name>
<dbReference type="InterPro" id="IPR050869">
    <property type="entry name" value="H3K4_H4K5_MeTrfase"/>
</dbReference>
<dbReference type="EMBL" id="LSRX01001045">
    <property type="protein sequence ID" value="OLP84388.1"/>
    <property type="molecule type" value="Genomic_DNA"/>
</dbReference>
<evidence type="ECO:0000256" key="1">
    <source>
        <dbReference type="SAM" id="MobiDB-lite"/>
    </source>
</evidence>
<reference evidence="4 5" key="1">
    <citation type="submission" date="2016-02" db="EMBL/GenBank/DDBJ databases">
        <title>Genome analysis of coral dinoflagellate symbionts highlights evolutionary adaptations to a symbiotic lifestyle.</title>
        <authorList>
            <person name="Aranda M."/>
            <person name="Li Y."/>
            <person name="Liew Y.J."/>
            <person name="Baumgarten S."/>
            <person name="Simakov O."/>
            <person name="Wilson M."/>
            <person name="Piel J."/>
            <person name="Ashoor H."/>
            <person name="Bougouffa S."/>
            <person name="Bajic V.B."/>
            <person name="Ryu T."/>
            <person name="Ravasi T."/>
            <person name="Bayer T."/>
            <person name="Micklem G."/>
            <person name="Kim H."/>
            <person name="Bhak J."/>
            <person name="Lajeunesse T.C."/>
            <person name="Voolstra C.R."/>
        </authorList>
    </citation>
    <scope>NUCLEOTIDE SEQUENCE [LARGE SCALE GENOMIC DNA]</scope>
    <source>
        <strain evidence="4 5">CCMP2467</strain>
    </source>
</reference>
<gene>
    <name evidence="4" type="primary">SMYD2</name>
    <name evidence="4" type="ORF">AK812_SmicGene34758</name>
</gene>
<protein>
    <submittedName>
        <fullName evidence="4">N-lysine methyltransferase SMYD2</fullName>
    </submittedName>
</protein>
<dbReference type="AlphaFoldDB" id="A0A1Q9CN85"/>
<evidence type="ECO:0000256" key="2">
    <source>
        <dbReference type="SAM" id="Phobius"/>
    </source>
</evidence>
<accession>A0A1Q9CN85</accession>